<reference evidence="4" key="1">
    <citation type="submission" date="2021-05" db="EMBL/GenBank/DDBJ databases">
        <title>A free-living protist that lacks canonical eukaryotic 1 DNA replication and segregation systems.</title>
        <authorList>
            <person name="Salas-Leiva D.E."/>
            <person name="Tromer E.C."/>
            <person name="Curtis B.A."/>
            <person name="Jerlstrom-Hultqvist J."/>
            <person name="Kolisko M."/>
            <person name="Yi Z."/>
            <person name="Salas-Leiva J.S."/>
            <person name="Gallot-Lavallee L."/>
            <person name="Kops G.J.P.L."/>
            <person name="Archibald J.M."/>
            <person name="Simpson A.G.B."/>
            <person name="Roger A.J."/>
        </authorList>
    </citation>
    <scope>NUCLEOTIDE SEQUENCE</scope>
    <source>
        <strain evidence="4">BICM</strain>
    </source>
</reference>
<dbReference type="InterPro" id="IPR011009">
    <property type="entry name" value="Kinase-like_dom_sf"/>
</dbReference>
<dbReference type="InterPro" id="IPR009091">
    <property type="entry name" value="RCC1/BLIP-II"/>
</dbReference>
<accession>A0A8J6B7F0</accession>
<dbReference type="PROSITE" id="PS00108">
    <property type="entry name" value="PROTEIN_KINASE_ST"/>
    <property type="match status" value="1"/>
</dbReference>
<feature type="compositionally biased region" description="Low complexity" evidence="2">
    <location>
        <begin position="9"/>
        <end position="23"/>
    </location>
</feature>
<dbReference type="OrthoDB" id="10261027at2759"/>
<dbReference type="Gene3D" id="1.10.510.10">
    <property type="entry name" value="Transferase(Phosphotransferase) domain 1"/>
    <property type="match status" value="1"/>
</dbReference>
<evidence type="ECO:0000256" key="1">
    <source>
        <dbReference type="PROSITE-ProRule" id="PRU00235"/>
    </source>
</evidence>
<dbReference type="Pfam" id="PF00069">
    <property type="entry name" value="Pkinase"/>
    <property type="match status" value="1"/>
</dbReference>
<gene>
    <name evidence="4" type="ORF">J8273_6337</name>
</gene>
<evidence type="ECO:0000313" key="4">
    <source>
        <dbReference type="EMBL" id="KAG9391572.1"/>
    </source>
</evidence>
<dbReference type="InterPro" id="IPR000408">
    <property type="entry name" value="Reg_chr_condens"/>
</dbReference>
<sequence>MSLKSTALSTTTRVSTAPSTTVSGTSTPDDEDFSYFTLHDVLSQIAPVFSPETTDNIKEMLLNTTEMTTTERFLVLASLNEPGTSLMALFQSLSDHEVAQLSRLAQSLGMTLPPCINQYLLSMTHSFSDVLMRTKQFIHSLDLLTWGTTCYNALREIARGFAALDMDTVRDAVLEIQMLPHIELGGSICTRRIAEQEKIAFSASDDKFHEAMMNRDSIQNSIDTLEAAADMHGLVAQIAMLTATMPDVAAFPADVMHDYIGLVQHHAGSVLKIVAAYDEISEIDSKILDLVESLGKQIEPGAEPGEGAADLEALLQAARQTEDSIQQTRILLTFLLHFDDLTQIMDFFSPPEETREWRAQHAIATKLIEDLYTGGNAVANQFVFEDEEKEMLKNLCRNHGMSFASRPSVATALGDGGQGQVFTGTLRGETIVFKRPDANNIAIYPPSIMEFLKEGQNLSKHGGDYIISSHGLLVTPHGFYLGLEHCELGDASTYLKLGSPEASWELADILSLALQMALGVASFSVKGVIHRDLKPQNFLMTSKGSPIVRVKVGDLGNLLHISNATLNNIGTVGFTAPELIDGRDYDPKADVFSLAVTFWCMLHNTAIPRLTSNKGTAVHPMQIPMLIRAGERPLIAQSIPEPVAELIRQMWATDPDERPCIHTVSTRLATLCADLGAHWFEAKVGGVEAVLLRDRRSLLLRDGEHAVSVDLMTGKVVLFDAVKLKDPRPALQALITAIEPGHSRCQSFHALQAVVQSFDTIHSASGQTLIAGQLAYHVVQDQLHANGGIPMPVISTMDGQAMCEIMRIEQRQTIIGLTCLGSFIALLESIVTHTSLSKLRKKLKNCEKDAHVILAVALEGCRATFPSRAVGDYTVYSLGPLQLVSKGLEVDVLPPDFTPAQVISEKGAKFFIGDTETYACGDNRYGRLGVDCVAESIPTPKLVQTVNIKAVSVDHDHCFFLTDTSWAGAGLFRKDSIARPLVGAVIAQTADCEFFSIMGETFARGDNASCRLGTANTDRILKGWSRVTISSHVRTVLVTPHNAFFATPTGVYATGCNTGGQVTGVPTVAPSGPRLTPLPVAADKAWTTTAGIFVRAGGNVFCSGSNAFGQLLTDNTEPQLFGPVAVPLINELFVSESTTFALTSSGLVAAGSNSFGRLGLNSDSIRVMTPTLVDLDCAIATIYPGPEQTFLVGTTSDGPALFAAGKNEFGQTGVPSGNVIRGFTRIDLHERVDHIINDRKSTLFHTPKGVFACGCNRHKKLIDANKRTLRLTLMKDWPIAQTTLMVTRTIFLTTPEGKVLVRGHNKQGCTGLGHKKHLRRWTELNAALPFDITRVLSDGVVSYFEGADGLFVCGENRSFHSHFRIGFRTNTPAVTTSRARTILSPITVTGASLKNARFDSVSSITHAGREKGRVAWPQ</sequence>
<dbReference type="GO" id="GO:0004672">
    <property type="term" value="F:protein kinase activity"/>
    <property type="evidence" value="ECO:0007669"/>
    <property type="project" value="InterPro"/>
</dbReference>
<dbReference type="InterPro" id="IPR000719">
    <property type="entry name" value="Prot_kinase_dom"/>
</dbReference>
<dbReference type="PANTHER" id="PTHR45756">
    <property type="entry name" value="PALMITOYLTRANSFERASE"/>
    <property type="match status" value="1"/>
</dbReference>
<protein>
    <submittedName>
        <fullName evidence="4">Protein kinase domain</fullName>
    </submittedName>
</protein>
<dbReference type="SMART" id="SM00220">
    <property type="entry name" value="S_TKc"/>
    <property type="match status" value="1"/>
</dbReference>
<dbReference type="PROSITE" id="PS50011">
    <property type="entry name" value="PROTEIN_KINASE_DOM"/>
    <property type="match status" value="1"/>
</dbReference>
<organism evidence="4 5">
    <name type="scientific">Carpediemonas membranifera</name>
    <dbReference type="NCBI Taxonomy" id="201153"/>
    <lineage>
        <taxon>Eukaryota</taxon>
        <taxon>Metamonada</taxon>
        <taxon>Carpediemonas-like organisms</taxon>
        <taxon>Carpediemonas</taxon>
    </lineage>
</organism>
<keyword evidence="4" id="KW-0808">Transferase</keyword>
<evidence type="ECO:0000259" key="3">
    <source>
        <dbReference type="PROSITE" id="PS50011"/>
    </source>
</evidence>
<proteinExistence type="predicted"/>
<keyword evidence="5" id="KW-1185">Reference proteome</keyword>
<dbReference type="InterPro" id="IPR008271">
    <property type="entry name" value="Ser/Thr_kinase_AS"/>
</dbReference>
<feature type="region of interest" description="Disordered" evidence="2">
    <location>
        <begin position="1"/>
        <end position="28"/>
    </location>
</feature>
<dbReference type="SUPFAM" id="SSF50985">
    <property type="entry name" value="RCC1/BLIP-II"/>
    <property type="match status" value="1"/>
</dbReference>
<comment type="caution">
    <text evidence="4">The sequence shown here is derived from an EMBL/GenBank/DDBJ whole genome shotgun (WGS) entry which is preliminary data.</text>
</comment>
<dbReference type="SUPFAM" id="SSF56112">
    <property type="entry name" value="Protein kinase-like (PK-like)"/>
    <property type="match status" value="1"/>
</dbReference>
<keyword evidence="4" id="KW-0418">Kinase</keyword>
<dbReference type="InterPro" id="IPR053215">
    <property type="entry name" value="TKL_Ser/Thr_kinase"/>
</dbReference>
<dbReference type="Proteomes" id="UP000717585">
    <property type="component" value="Unassembled WGS sequence"/>
</dbReference>
<feature type="domain" description="Protein kinase" evidence="3">
    <location>
        <begin position="407"/>
        <end position="671"/>
    </location>
</feature>
<dbReference type="GO" id="GO:0005524">
    <property type="term" value="F:ATP binding"/>
    <property type="evidence" value="ECO:0007669"/>
    <property type="project" value="InterPro"/>
</dbReference>
<name>A0A8J6B7F0_9EUKA</name>
<evidence type="ECO:0000313" key="5">
    <source>
        <dbReference type="Proteomes" id="UP000717585"/>
    </source>
</evidence>
<dbReference type="PROSITE" id="PS50012">
    <property type="entry name" value="RCC1_3"/>
    <property type="match status" value="1"/>
</dbReference>
<dbReference type="Gene3D" id="2.130.10.30">
    <property type="entry name" value="Regulator of chromosome condensation 1/beta-lactamase-inhibitor protein II"/>
    <property type="match status" value="2"/>
</dbReference>
<evidence type="ECO:0000256" key="2">
    <source>
        <dbReference type="SAM" id="MobiDB-lite"/>
    </source>
</evidence>
<dbReference type="PANTHER" id="PTHR45756:SF1">
    <property type="entry name" value="PROTEIN KINASE DOMAIN CONTAINING PROTEIN"/>
    <property type="match status" value="1"/>
</dbReference>
<feature type="repeat" description="RCC1" evidence="1">
    <location>
        <begin position="915"/>
        <end position="964"/>
    </location>
</feature>
<dbReference type="EMBL" id="JAHDYR010000053">
    <property type="protein sequence ID" value="KAG9391572.1"/>
    <property type="molecule type" value="Genomic_DNA"/>
</dbReference>